<protein>
    <recommendedName>
        <fullName evidence="3">Phospholipase D</fullName>
    </recommendedName>
    <alternativeName>
        <fullName evidence="5">Choline phosphatase</fullName>
    </alternativeName>
</protein>
<dbReference type="Proteomes" id="UP000503308">
    <property type="component" value="Chromosome"/>
</dbReference>
<proteinExistence type="predicted"/>
<evidence type="ECO:0000259" key="6">
    <source>
        <dbReference type="PROSITE" id="PS50035"/>
    </source>
</evidence>
<name>A0A858SNR6_9RHOB</name>
<dbReference type="GO" id="GO:0032049">
    <property type="term" value="P:cardiolipin biosynthetic process"/>
    <property type="evidence" value="ECO:0007669"/>
    <property type="project" value="UniProtKB-ARBA"/>
</dbReference>
<evidence type="ECO:0000256" key="1">
    <source>
        <dbReference type="ARBA" id="ARBA00003145"/>
    </source>
</evidence>
<dbReference type="GO" id="GO:0030572">
    <property type="term" value="F:phosphatidyltransferase activity"/>
    <property type="evidence" value="ECO:0007669"/>
    <property type="project" value="UniProtKB-ARBA"/>
</dbReference>
<evidence type="ECO:0000256" key="5">
    <source>
        <dbReference type="ARBA" id="ARBA00029594"/>
    </source>
</evidence>
<evidence type="ECO:0000256" key="4">
    <source>
        <dbReference type="ARBA" id="ARBA00022525"/>
    </source>
</evidence>
<dbReference type="Gene3D" id="3.30.870.10">
    <property type="entry name" value="Endonuclease Chain A"/>
    <property type="match status" value="1"/>
</dbReference>
<evidence type="ECO:0000313" key="8">
    <source>
        <dbReference type="Proteomes" id="UP000503308"/>
    </source>
</evidence>
<reference evidence="7 8" key="1">
    <citation type="submission" date="2020-02" db="EMBL/GenBank/DDBJ databases">
        <title>Genome sequence of Roseobacter ponti.</title>
        <authorList>
            <person name="Hollensteiner J."/>
            <person name="Schneider D."/>
            <person name="Poehlein A."/>
            <person name="Daniel R."/>
        </authorList>
    </citation>
    <scope>NUCLEOTIDE SEQUENCE [LARGE SCALE GENOMIC DNA]</scope>
    <source>
        <strain evidence="7 8">DSM 106830</strain>
    </source>
</reference>
<sequence>MANRILQLIAGARRDITIMTARLIPSPTVTDALKTAVERGVTVTILTNSVRSNNHLAGHSAYREHIRALMSSGVSLHELRADAPSRKRYITAPVEDKRLALHAKYLIIDTDTVMIGSANIDPRSLRLNTEVGLIVRDRRVNRAIRDLTAPDLGTSNAWRLELTADNMLIWVGDDVVLNAEPAASFMQRIEDWFFALLPRDGEL</sequence>
<dbReference type="SUPFAM" id="SSF56024">
    <property type="entry name" value="Phospholipase D/nuclease"/>
    <property type="match status" value="1"/>
</dbReference>
<evidence type="ECO:0000256" key="2">
    <source>
        <dbReference type="ARBA" id="ARBA00004613"/>
    </source>
</evidence>
<dbReference type="PROSITE" id="PS50035">
    <property type="entry name" value="PLD"/>
    <property type="match status" value="1"/>
</dbReference>
<evidence type="ECO:0000313" key="7">
    <source>
        <dbReference type="EMBL" id="QJF50315.1"/>
    </source>
</evidence>
<dbReference type="AlphaFoldDB" id="A0A858SNR6"/>
<dbReference type="Pfam" id="PF13091">
    <property type="entry name" value="PLDc_2"/>
    <property type="match status" value="1"/>
</dbReference>
<evidence type="ECO:0000256" key="3">
    <source>
        <dbReference type="ARBA" id="ARBA00018392"/>
    </source>
</evidence>
<dbReference type="InterPro" id="IPR025202">
    <property type="entry name" value="PLD-like_dom"/>
</dbReference>
<feature type="domain" description="PLD phosphodiesterase" evidence="6">
    <location>
        <begin position="97"/>
        <end position="124"/>
    </location>
</feature>
<dbReference type="KEGG" id="rpon:G3256_03610"/>
<dbReference type="EMBL" id="CP048788">
    <property type="protein sequence ID" value="QJF50315.1"/>
    <property type="molecule type" value="Genomic_DNA"/>
</dbReference>
<organism evidence="7 8">
    <name type="scientific">Roseobacter ponti</name>
    <dbReference type="NCBI Taxonomy" id="1891787"/>
    <lineage>
        <taxon>Bacteria</taxon>
        <taxon>Pseudomonadati</taxon>
        <taxon>Pseudomonadota</taxon>
        <taxon>Alphaproteobacteria</taxon>
        <taxon>Rhodobacterales</taxon>
        <taxon>Roseobacteraceae</taxon>
        <taxon>Roseobacter</taxon>
    </lineage>
</organism>
<keyword evidence="4" id="KW-0964">Secreted</keyword>
<dbReference type="PANTHER" id="PTHR21248:SF12">
    <property type="entry name" value="CARDIOLIPIN SYNTHASE C"/>
    <property type="match status" value="1"/>
</dbReference>
<dbReference type="PANTHER" id="PTHR21248">
    <property type="entry name" value="CARDIOLIPIN SYNTHASE"/>
    <property type="match status" value="1"/>
</dbReference>
<dbReference type="InterPro" id="IPR001736">
    <property type="entry name" value="PLipase_D/transphosphatidylase"/>
</dbReference>
<keyword evidence="8" id="KW-1185">Reference proteome</keyword>
<comment type="function">
    <text evidence="1">Could be a virulence factor.</text>
</comment>
<accession>A0A858SNR6</accession>
<dbReference type="SMART" id="SM00155">
    <property type="entry name" value="PLDc"/>
    <property type="match status" value="1"/>
</dbReference>
<comment type="subcellular location">
    <subcellularLocation>
        <location evidence="2">Secreted</location>
    </subcellularLocation>
</comment>
<dbReference type="CDD" id="cd09113">
    <property type="entry name" value="PLDc_ymdC_like_2"/>
    <property type="match status" value="1"/>
</dbReference>
<dbReference type="GO" id="GO:0005576">
    <property type="term" value="C:extracellular region"/>
    <property type="evidence" value="ECO:0007669"/>
    <property type="project" value="UniProtKB-SubCell"/>
</dbReference>
<gene>
    <name evidence="7" type="ORF">G3256_03610</name>
</gene>